<sequence>MLNKAVIAPVSASGGSVAKQSQINNKKAPDLIEGFFVLTKTAKAGTLPTLWSAVVAFLWQQFITKKTR</sequence>
<dbReference type="Proteomes" id="UP000178742">
    <property type="component" value="Unassembled WGS sequence"/>
</dbReference>
<dbReference type="EMBL" id="MFPX01000013">
    <property type="protein sequence ID" value="OGH66634.1"/>
    <property type="molecule type" value="Genomic_DNA"/>
</dbReference>
<name>A0A1F6M4S8_9BACT</name>
<dbReference type="AlphaFoldDB" id="A0A1F6M4S8"/>
<gene>
    <name evidence="1" type="ORF">A3B90_01015</name>
</gene>
<protein>
    <submittedName>
        <fullName evidence="1">Uncharacterized protein</fullName>
    </submittedName>
</protein>
<dbReference type="STRING" id="1798676.A3B90_01015"/>
<evidence type="ECO:0000313" key="1">
    <source>
        <dbReference type="EMBL" id="OGH66634.1"/>
    </source>
</evidence>
<evidence type="ECO:0000313" key="2">
    <source>
        <dbReference type="Proteomes" id="UP000178742"/>
    </source>
</evidence>
<organism evidence="1 2">
    <name type="scientific">Candidatus Magasanikbacteria bacterium RIFCSPHIGHO2_02_FULL_41_13</name>
    <dbReference type="NCBI Taxonomy" id="1798676"/>
    <lineage>
        <taxon>Bacteria</taxon>
        <taxon>Candidatus Magasanikiibacteriota</taxon>
    </lineage>
</organism>
<proteinExistence type="predicted"/>
<accession>A0A1F6M4S8</accession>
<reference evidence="1 2" key="1">
    <citation type="journal article" date="2016" name="Nat. Commun.">
        <title>Thousands of microbial genomes shed light on interconnected biogeochemical processes in an aquifer system.</title>
        <authorList>
            <person name="Anantharaman K."/>
            <person name="Brown C.T."/>
            <person name="Hug L.A."/>
            <person name="Sharon I."/>
            <person name="Castelle C.J."/>
            <person name="Probst A.J."/>
            <person name="Thomas B.C."/>
            <person name="Singh A."/>
            <person name="Wilkins M.J."/>
            <person name="Karaoz U."/>
            <person name="Brodie E.L."/>
            <person name="Williams K.H."/>
            <person name="Hubbard S.S."/>
            <person name="Banfield J.F."/>
        </authorList>
    </citation>
    <scope>NUCLEOTIDE SEQUENCE [LARGE SCALE GENOMIC DNA]</scope>
</reference>
<comment type="caution">
    <text evidence="1">The sequence shown here is derived from an EMBL/GenBank/DDBJ whole genome shotgun (WGS) entry which is preliminary data.</text>
</comment>